<dbReference type="EMBL" id="BLYI01000070">
    <property type="protein sequence ID" value="GFO86600.1"/>
    <property type="molecule type" value="Genomic_DNA"/>
</dbReference>
<sequence length="337" mass="39930">MLLDRISNTTFRYKDILELDPDMSYQELHDLLEQWEAEGRICPVKRQGKTSFHPPVYQKYRKIRQAEDVSAYISEIRRLHMKMNLEGYRKNVSLYIEAKEDIDQLSEYLWKGKPIWSRTMSVKEKSFEIWKDEKFLESSKGRQILKFNGITLEDLGVYETPEPFFSKEFQKEGAVLVLENKDPWYSLGRLFFHEKTARILGEKIGLLVYGEGKKAEKKEALSRFLTETGWTQAEILYAGDIDREGIRIFDGMCRANPKLTIRLFSGLYKKMLQKAKTLQELPDAPSRKNIIWNEDVLEAFSKEDREKIREILDQKKMIPQEIINYQDYKEMYRGEQC</sequence>
<evidence type="ECO:0000313" key="3">
    <source>
        <dbReference type="Proteomes" id="UP000613208"/>
    </source>
</evidence>
<evidence type="ECO:0000259" key="1">
    <source>
        <dbReference type="Pfam" id="PF09983"/>
    </source>
</evidence>
<evidence type="ECO:0000313" key="2">
    <source>
        <dbReference type="EMBL" id="GFO86600.1"/>
    </source>
</evidence>
<reference evidence="2" key="1">
    <citation type="submission" date="2020-06" db="EMBL/GenBank/DDBJ databases">
        <title>Characterization of fructooligosaccharide metabolism and fructooligosaccharide-degrading enzymes in human commensal butyrate producers.</title>
        <authorList>
            <person name="Tanno H."/>
            <person name="Fujii T."/>
            <person name="Hirano K."/>
            <person name="Maeno S."/>
            <person name="Tonozuka T."/>
            <person name="Sakamoto M."/>
            <person name="Ohkuma M."/>
            <person name="Tochio T."/>
            <person name="Endo A."/>
        </authorList>
    </citation>
    <scope>NUCLEOTIDE SEQUENCE</scope>
    <source>
        <strain evidence="2">JCM 17466</strain>
    </source>
</reference>
<dbReference type="Pfam" id="PF09983">
    <property type="entry name" value="JetD_C"/>
    <property type="match status" value="1"/>
</dbReference>
<proteinExistence type="predicted"/>
<comment type="caution">
    <text evidence="2">The sequence shown here is derived from an EMBL/GenBank/DDBJ whole genome shotgun (WGS) entry which is preliminary data.</text>
</comment>
<organism evidence="2 3">
    <name type="scientific">Anaerostipes butyraticus</name>
    <dbReference type="NCBI Taxonomy" id="645466"/>
    <lineage>
        <taxon>Bacteria</taxon>
        <taxon>Bacillati</taxon>
        <taxon>Bacillota</taxon>
        <taxon>Clostridia</taxon>
        <taxon>Lachnospirales</taxon>
        <taxon>Lachnospiraceae</taxon>
        <taxon>Anaerostipes</taxon>
    </lineage>
</organism>
<accession>A0A916QC89</accession>
<name>A0A916QC89_9FIRM</name>
<gene>
    <name evidence="2" type="ORF">ANBU17_29470</name>
</gene>
<protein>
    <recommendedName>
        <fullName evidence="1">Wadjet protein JetD C-terminal domain-containing protein</fullName>
    </recommendedName>
</protein>
<dbReference type="Proteomes" id="UP000613208">
    <property type="component" value="Unassembled WGS sequence"/>
</dbReference>
<dbReference type="RefSeq" id="WP_201312250.1">
    <property type="nucleotide sequence ID" value="NZ_BLYI01000070.1"/>
</dbReference>
<dbReference type="AlphaFoldDB" id="A0A916QC89"/>
<dbReference type="InterPro" id="IPR024534">
    <property type="entry name" value="JetD_C"/>
</dbReference>
<keyword evidence="3" id="KW-1185">Reference proteome</keyword>
<feature type="domain" description="Wadjet protein JetD C-terminal" evidence="1">
    <location>
        <begin position="205"/>
        <end position="329"/>
    </location>
</feature>